<keyword evidence="4" id="KW-1185">Reference proteome</keyword>
<dbReference type="InterPro" id="IPR001623">
    <property type="entry name" value="DnaJ_domain"/>
</dbReference>
<dbReference type="EMBL" id="BAAAEW010000008">
    <property type="protein sequence ID" value="GAA0748074.1"/>
    <property type="molecule type" value="Genomic_DNA"/>
</dbReference>
<dbReference type="RefSeq" id="WP_231011271.1">
    <property type="nucleotide sequence ID" value="NZ_BAAAEW010000008.1"/>
</dbReference>
<dbReference type="PANTHER" id="PTHR43096">
    <property type="entry name" value="DNAJ HOMOLOG 1, MITOCHONDRIAL-RELATED"/>
    <property type="match status" value="1"/>
</dbReference>
<dbReference type="Gene3D" id="2.60.260.20">
    <property type="entry name" value="Urease metallochaperone UreE, N-terminal domain"/>
    <property type="match status" value="2"/>
</dbReference>
<dbReference type="CDD" id="cd10747">
    <property type="entry name" value="DnaJ_C"/>
    <property type="match status" value="1"/>
</dbReference>
<sequence>MEFKDYYKLLGVERTASAEDIKKAFRRLARKYHPDVSKVPDAQARMQELNEAHEVLRDPERRAAYDNIGQGRQGGEEFRPPPGWDAGFEFSGGPPDGFGDGSHSDFFESLFGAARRGARARHSERGQDHHAKIVVPLEDSFRGATRELSLHSPTLDASGQMVLHERTLQVGIPKGIRAGQQIRLAGQGSPGFGGGPTGDLYLEIEFAPHALYRVDGHDLYLTLPVAPWEAALGAAVRVPTPEGAIEMNVPAGSQAGRKLRLRGRGIPGSGPNSPPGDFYVTLEVALPPADTDKARALYRQMAQDLAFDPRGHLGE</sequence>
<dbReference type="InterPro" id="IPR002939">
    <property type="entry name" value="DnaJ_C"/>
</dbReference>
<feature type="domain" description="J" evidence="2">
    <location>
        <begin position="5"/>
        <end position="69"/>
    </location>
</feature>
<evidence type="ECO:0000313" key="4">
    <source>
        <dbReference type="Proteomes" id="UP001500279"/>
    </source>
</evidence>
<dbReference type="Pfam" id="PF00226">
    <property type="entry name" value="DnaJ"/>
    <property type="match status" value="1"/>
</dbReference>
<dbReference type="SUPFAM" id="SSF46565">
    <property type="entry name" value="Chaperone J-domain"/>
    <property type="match status" value="1"/>
</dbReference>
<accession>A0ABN1JWI8</accession>
<proteinExistence type="predicted"/>
<gene>
    <name evidence="3" type="ORF">GCM10009107_17120</name>
</gene>
<protein>
    <submittedName>
        <fullName evidence="3">DnaJ C-terminal domain-containing protein</fullName>
    </submittedName>
</protein>
<evidence type="ECO:0000259" key="2">
    <source>
        <dbReference type="PROSITE" id="PS50076"/>
    </source>
</evidence>
<dbReference type="SMART" id="SM00271">
    <property type="entry name" value="DnaJ"/>
    <property type="match status" value="1"/>
</dbReference>
<dbReference type="CDD" id="cd06257">
    <property type="entry name" value="DnaJ"/>
    <property type="match status" value="1"/>
</dbReference>
<dbReference type="PANTHER" id="PTHR43096:SF52">
    <property type="entry name" value="DNAJ HOMOLOG 1, MITOCHONDRIAL-RELATED"/>
    <property type="match status" value="1"/>
</dbReference>
<dbReference type="InterPro" id="IPR008971">
    <property type="entry name" value="HSP40/DnaJ_pept-bd"/>
</dbReference>
<dbReference type="Proteomes" id="UP001500279">
    <property type="component" value="Unassembled WGS sequence"/>
</dbReference>
<evidence type="ECO:0000256" key="1">
    <source>
        <dbReference type="ARBA" id="ARBA00023186"/>
    </source>
</evidence>
<dbReference type="InterPro" id="IPR036869">
    <property type="entry name" value="J_dom_sf"/>
</dbReference>
<name>A0ABN1JWI8_9BURK</name>
<comment type="caution">
    <text evidence="3">The sequence shown here is derived from an EMBL/GenBank/DDBJ whole genome shotgun (WGS) entry which is preliminary data.</text>
</comment>
<organism evidence="3 4">
    <name type="scientific">Ideonella azotifigens</name>
    <dbReference type="NCBI Taxonomy" id="513160"/>
    <lineage>
        <taxon>Bacteria</taxon>
        <taxon>Pseudomonadati</taxon>
        <taxon>Pseudomonadota</taxon>
        <taxon>Betaproteobacteria</taxon>
        <taxon>Burkholderiales</taxon>
        <taxon>Sphaerotilaceae</taxon>
        <taxon>Ideonella</taxon>
    </lineage>
</organism>
<dbReference type="PROSITE" id="PS50076">
    <property type="entry name" value="DNAJ_2"/>
    <property type="match status" value="1"/>
</dbReference>
<reference evidence="3 4" key="1">
    <citation type="journal article" date="2019" name="Int. J. Syst. Evol. Microbiol.">
        <title>The Global Catalogue of Microorganisms (GCM) 10K type strain sequencing project: providing services to taxonomists for standard genome sequencing and annotation.</title>
        <authorList>
            <consortium name="The Broad Institute Genomics Platform"/>
            <consortium name="The Broad Institute Genome Sequencing Center for Infectious Disease"/>
            <person name="Wu L."/>
            <person name="Ma J."/>
        </authorList>
    </citation>
    <scope>NUCLEOTIDE SEQUENCE [LARGE SCALE GENOMIC DNA]</scope>
    <source>
        <strain evidence="3 4">JCM 15503</strain>
    </source>
</reference>
<dbReference type="Gene3D" id="1.10.287.110">
    <property type="entry name" value="DnaJ domain"/>
    <property type="match status" value="1"/>
</dbReference>
<dbReference type="PRINTS" id="PR00625">
    <property type="entry name" value="JDOMAIN"/>
</dbReference>
<keyword evidence="1" id="KW-0143">Chaperone</keyword>
<evidence type="ECO:0000313" key="3">
    <source>
        <dbReference type="EMBL" id="GAA0748074.1"/>
    </source>
</evidence>
<dbReference type="Pfam" id="PF01556">
    <property type="entry name" value="DnaJ_C"/>
    <property type="match status" value="1"/>
</dbReference>
<dbReference type="SUPFAM" id="SSF49493">
    <property type="entry name" value="HSP40/DnaJ peptide-binding domain"/>
    <property type="match status" value="2"/>
</dbReference>